<comment type="similarity">
    <text evidence="9 13">Belongs to the QueA family.</text>
</comment>
<evidence type="ECO:0000256" key="4">
    <source>
        <dbReference type="ARBA" id="ARBA00022490"/>
    </source>
</evidence>
<keyword evidence="14" id="KW-0413">Isomerase</keyword>
<comment type="pathway">
    <text evidence="2 13">tRNA modification; tRNA-queuosine biosynthesis.</text>
</comment>
<keyword evidence="7 13" id="KW-0671">Queuosine biosynthesis</keyword>
<accession>H0UK83</accession>
<dbReference type="PANTHER" id="PTHR30307:SF0">
    <property type="entry name" value="S-ADENOSYLMETHIONINE:TRNA RIBOSYLTRANSFERASE-ISOMERASE"/>
    <property type="match status" value="1"/>
</dbReference>
<evidence type="ECO:0000256" key="9">
    <source>
        <dbReference type="ARBA" id="ARBA00061210"/>
    </source>
</evidence>
<dbReference type="FunFam" id="3.40.1780.10:FF:000001">
    <property type="entry name" value="S-adenosylmethionine:tRNA ribosyltransferase-isomerase"/>
    <property type="match status" value="1"/>
</dbReference>
<dbReference type="HAMAP" id="MF_00113">
    <property type="entry name" value="QueA"/>
    <property type="match status" value="1"/>
</dbReference>
<dbReference type="Pfam" id="PF02547">
    <property type="entry name" value="Queuosine_synth"/>
    <property type="match status" value="1"/>
</dbReference>
<comment type="catalytic activity">
    <reaction evidence="8 13">
        <text>7-aminomethyl-7-carbaguanosine(34) in tRNA + S-adenosyl-L-methionine = epoxyqueuosine(34) in tRNA + adenine + L-methionine + 2 H(+)</text>
        <dbReference type="Rhea" id="RHEA:32155"/>
        <dbReference type="Rhea" id="RHEA-COMP:10342"/>
        <dbReference type="Rhea" id="RHEA-COMP:18582"/>
        <dbReference type="ChEBI" id="CHEBI:15378"/>
        <dbReference type="ChEBI" id="CHEBI:16708"/>
        <dbReference type="ChEBI" id="CHEBI:57844"/>
        <dbReference type="ChEBI" id="CHEBI:59789"/>
        <dbReference type="ChEBI" id="CHEBI:82833"/>
        <dbReference type="ChEBI" id="CHEBI:194443"/>
        <dbReference type="EC" id="2.4.99.17"/>
    </reaction>
</comment>
<dbReference type="InterPro" id="IPR036100">
    <property type="entry name" value="QueA_sf"/>
</dbReference>
<dbReference type="Proteomes" id="UP000003806">
    <property type="component" value="Chromosome"/>
</dbReference>
<evidence type="ECO:0000256" key="3">
    <source>
        <dbReference type="ARBA" id="ARBA00011245"/>
    </source>
</evidence>
<keyword evidence="6 13" id="KW-0949">S-adenosyl-L-methionine</keyword>
<evidence type="ECO:0000256" key="8">
    <source>
        <dbReference type="ARBA" id="ARBA00052751"/>
    </source>
</evidence>
<dbReference type="RefSeq" id="WP_008522798.1">
    <property type="nucleotide sequence ID" value="NZ_CM001376.1"/>
</dbReference>
<dbReference type="GO" id="GO:0051075">
    <property type="term" value="F:S-adenosylmethionine:tRNA ribosyltransferase-isomerase activity"/>
    <property type="evidence" value="ECO:0007669"/>
    <property type="project" value="UniProtKB-EC"/>
</dbReference>
<dbReference type="Gene3D" id="2.40.10.240">
    <property type="entry name" value="QueA-like"/>
    <property type="match status" value="1"/>
</dbReference>
<evidence type="ECO:0000256" key="5">
    <source>
        <dbReference type="ARBA" id="ARBA00022679"/>
    </source>
</evidence>
<dbReference type="AlphaFoldDB" id="H0UK83"/>
<dbReference type="SUPFAM" id="SSF111337">
    <property type="entry name" value="QueA-like"/>
    <property type="match status" value="1"/>
</dbReference>
<comment type="function">
    <text evidence="13">Transfers and isomerizes the ribose moiety from AdoMet to the 7-aminomethyl group of 7-deazaguanine (preQ1-tRNA) to give epoxyqueuosine (oQ-tRNA).</text>
</comment>
<keyword evidence="5 13" id="KW-0808">Transferase</keyword>
<dbReference type="PANTHER" id="PTHR30307">
    <property type="entry name" value="S-ADENOSYLMETHIONINE:TRNA RIBOSYLTRANSFERASE-ISOMERASE"/>
    <property type="match status" value="1"/>
</dbReference>
<evidence type="ECO:0000313" key="15">
    <source>
        <dbReference type="Proteomes" id="UP000003806"/>
    </source>
</evidence>
<dbReference type="UniPathway" id="UPA00392"/>
<evidence type="ECO:0000256" key="2">
    <source>
        <dbReference type="ARBA" id="ARBA00004691"/>
    </source>
</evidence>
<dbReference type="GO" id="GO:0005737">
    <property type="term" value="C:cytoplasm"/>
    <property type="evidence" value="ECO:0007669"/>
    <property type="project" value="UniProtKB-SubCell"/>
</dbReference>
<dbReference type="NCBIfam" id="NF001140">
    <property type="entry name" value="PRK00147.1"/>
    <property type="match status" value="1"/>
</dbReference>
<dbReference type="eggNOG" id="COG0809">
    <property type="taxonomic scope" value="Bacteria"/>
</dbReference>
<comment type="subcellular location">
    <subcellularLocation>
        <location evidence="1 13">Cytoplasm</location>
    </subcellularLocation>
</comment>
<evidence type="ECO:0000313" key="14">
    <source>
        <dbReference type="EMBL" id="EHM13092.1"/>
    </source>
</evidence>
<evidence type="ECO:0000256" key="13">
    <source>
        <dbReference type="HAMAP-Rule" id="MF_00113"/>
    </source>
</evidence>
<evidence type="ECO:0000256" key="12">
    <source>
        <dbReference type="ARBA" id="ARBA00076160"/>
    </source>
</evidence>
<evidence type="ECO:0000256" key="11">
    <source>
        <dbReference type="ARBA" id="ARBA00069325"/>
    </source>
</evidence>
<evidence type="ECO:0000256" key="6">
    <source>
        <dbReference type="ARBA" id="ARBA00022691"/>
    </source>
</evidence>
<evidence type="ECO:0000256" key="10">
    <source>
        <dbReference type="ARBA" id="ARBA00066503"/>
    </source>
</evidence>
<dbReference type="Gene3D" id="3.40.1780.10">
    <property type="entry name" value="QueA-like"/>
    <property type="match status" value="1"/>
</dbReference>
<dbReference type="STRING" id="885272.JonanDRAFT_0706"/>
<dbReference type="NCBIfam" id="TIGR00113">
    <property type="entry name" value="queA"/>
    <property type="match status" value="1"/>
</dbReference>
<dbReference type="HOGENOM" id="CLU_039110_1_0_0"/>
<comment type="subunit">
    <text evidence="3 13">Monomer.</text>
</comment>
<proteinExistence type="inferred from homology"/>
<evidence type="ECO:0000256" key="7">
    <source>
        <dbReference type="ARBA" id="ARBA00022785"/>
    </source>
</evidence>
<name>H0UK83_9BACT</name>
<dbReference type="InterPro" id="IPR042118">
    <property type="entry name" value="QueA_dom1"/>
</dbReference>
<dbReference type="EMBL" id="CM001376">
    <property type="protein sequence ID" value="EHM13092.1"/>
    <property type="molecule type" value="Genomic_DNA"/>
</dbReference>
<dbReference type="EC" id="2.4.99.17" evidence="10 13"/>
<evidence type="ECO:0000256" key="1">
    <source>
        <dbReference type="ARBA" id="ARBA00004496"/>
    </source>
</evidence>
<dbReference type="GO" id="GO:0008616">
    <property type="term" value="P:tRNA queuosine(34) biosynthetic process"/>
    <property type="evidence" value="ECO:0007669"/>
    <property type="project" value="UniProtKB-UniRule"/>
</dbReference>
<keyword evidence="15" id="KW-1185">Reference proteome</keyword>
<dbReference type="OrthoDB" id="9805933at2"/>
<keyword evidence="4 13" id="KW-0963">Cytoplasm</keyword>
<sequence length="361" mass="40103">MSAEKAGLECRPAEETPHEPDFFSVQTYQYDLPQEQIAQVPVSPRDSCRLMTLDRRTGRVGHKVFRDLLDLLRPDDLLVRNDTRVLAGRLTGRKISGTAEVEVLLLRQEKENTWQALVRPGRRLPPGTEVDLQGAIAVVGPSISDDGVRLVTFSEGLDVKAWCDLHGQMPLPPYITSRESKNDDYQTVYAKDANSAAAPTAGLHFTEGLLAAIREKGVQILDVTLEVGLGTFRPVSEPDIRRHVMHSERCRVPAATLEAIRAAKSTGRRVIAVGTTVVRTLEGLWSTGKVDDRWFETQLFIYPGFHYQVVDGLITNFHLPGSTLMMLVSAFGGYEPVMAAYREAVAKGYRFFSFGDAMFIV</sequence>
<dbReference type="InterPro" id="IPR042119">
    <property type="entry name" value="QueA_dom2"/>
</dbReference>
<gene>
    <name evidence="13" type="primary">queA</name>
    <name evidence="14" type="ORF">JonanDRAFT_0706</name>
</gene>
<organism evidence="14 15">
    <name type="scientific">Jonquetella anthropi DSM 22815</name>
    <dbReference type="NCBI Taxonomy" id="885272"/>
    <lineage>
        <taxon>Bacteria</taxon>
        <taxon>Thermotogati</taxon>
        <taxon>Synergistota</taxon>
        <taxon>Synergistia</taxon>
        <taxon>Synergistales</taxon>
        <taxon>Dethiosulfovibrionaceae</taxon>
        <taxon>Jonquetella</taxon>
    </lineage>
</organism>
<reference evidence="14 15" key="1">
    <citation type="submission" date="2011-11" db="EMBL/GenBank/DDBJ databases">
        <title>The Noncontiguous Finished genome of Jonquetella anthropi DSM 22815.</title>
        <authorList>
            <consortium name="US DOE Joint Genome Institute (JGI-PGF)"/>
            <person name="Lucas S."/>
            <person name="Copeland A."/>
            <person name="Lapidus A."/>
            <person name="Glavina del Rio T."/>
            <person name="Dalin E."/>
            <person name="Tice H."/>
            <person name="Bruce D."/>
            <person name="Goodwin L."/>
            <person name="Pitluck S."/>
            <person name="Peters L."/>
            <person name="Mikhailova N."/>
            <person name="Held B."/>
            <person name="Kyrpides N."/>
            <person name="Mavromatis K."/>
            <person name="Ivanova N."/>
            <person name="Markowitz V."/>
            <person name="Cheng J.-F."/>
            <person name="Hugenholtz P."/>
            <person name="Woyke T."/>
            <person name="Wu D."/>
            <person name="Gronow S."/>
            <person name="Wellnitz S."/>
            <person name="Brambilla E."/>
            <person name="Klenk H.-P."/>
            <person name="Eisen J.A."/>
        </authorList>
    </citation>
    <scope>NUCLEOTIDE SEQUENCE [LARGE SCALE GENOMIC DNA]</scope>
    <source>
        <strain evidence="14 15">DSM 22815</strain>
    </source>
</reference>
<dbReference type="InterPro" id="IPR003699">
    <property type="entry name" value="QueA"/>
</dbReference>
<protein>
    <recommendedName>
        <fullName evidence="11 13">S-adenosylmethionine:tRNA ribosyltransferase-isomerase</fullName>
        <ecNumber evidence="10 13">2.4.99.17</ecNumber>
    </recommendedName>
    <alternativeName>
        <fullName evidence="12 13">Queuosine biosynthesis protein QueA</fullName>
    </alternativeName>
</protein>